<dbReference type="SUPFAM" id="SSF49899">
    <property type="entry name" value="Concanavalin A-like lectins/glucanases"/>
    <property type="match status" value="2"/>
</dbReference>
<keyword evidence="2" id="KW-0677">Repeat</keyword>
<evidence type="ECO:0000259" key="5">
    <source>
        <dbReference type="PROSITE" id="PS50060"/>
    </source>
</evidence>
<dbReference type="EMBL" id="BBML01000010">
    <property type="protein sequence ID" value="GAK98278.1"/>
    <property type="molecule type" value="Genomic_DNA"/>
</dbReference>
<accession>A0A090Q934</accession>
<dbReference type="eggNOG" id="COG3291">
    <property type="taxonomic scope" value="Bacteria"/>
</dbReference>
<feature type="chain" id="PRO_5001861644" evidence="4">
    <location>
        <begin position="22"/>
        <end position="1947"/>
    </location>
</feature>
<feature type="domain" description="Fibronectin type-III" evidence="6">
    <location>
        <begin position="608"/>
        <end position="697"/>
    </location>
</feature>
<dbReference type="NCBIfam" id="TIGR04183">
    <property type="entry name" value="Por_Secre_tail"/>
    <property type="match status" value="1"/>
</dbReference>
<dbReference type="PROSITE" id="PS50060">
    <property type="entry name" value="MAM_2"/>
    <property type="match status" value="2"/>
</dbReference>
<dbReference type="PROSITE" id="PS50853">
    <property type="entry name" value="FN3"/>
    <property type="match status" value="8"/>
</dbReference>
<evidence type="ECO:0000256" key="3">
    <source>
        <dbReference type="ARBA" id="ARBA00023157"/>
    </source>
</evidence>
<dbReference type="Pfam" id="PF00629">
    <property type="entry name" value="MAM"/>
    <property type="match status" value="2"/>
</dbReference>
<evidence type="ECO:0000256" key="1">
    <source>
        <dbReference type="ARBA" id="ARBA00022729"/>
    </source>
</evidence>
<keyword evidence="3" id="KW-1015">Disulfide bond</keyword>
<dbReference type="PANTHER" id="PTHR46708:SF2">
    <property type="entry name" value="FIBRONECTIN TYPE-III DOMAIN-CONTAINING PROTEIN"/>
    <property type="match status" value="1"/>
</dbReference>
<dbReference type="InterPro" id="IPR026444">
    <property type="entry name" value="Secre_tail"/>
</dbReference>
<comment type="caution">
    <text evidence="7">The sequence shown here is derived from an EMBL/GenBank/DDBJ whole genome shotgun (WGS) entry which is preliminary data.</text>
</comment>
<dbReference type="eggNOG" id="COG4412">
    <property type="taxonomic scope" value="Bacteria"/>
</dbReference>
<feature type="domain" description="Fibronectin type-III" evidence="6">
    <location>
        <begin position="227"/>
        <end position="322"/>
    </location>
</feature>
<keyword evidence="8" id="KW-1185">Reference proteome</keyword>
<name>A0A090Q934_9FLAO</name>
<dbReference type="Pfam" id="PF18962">
    <property type="entry name" value="Por_Secre_tail"/>
    <property type="match status" value="1"/>
</dbReference>
<feature type="domain" description="Fibronectin type-III" evidence="6">
    <location>
        <begin position="1592"/>
        <end position="1686"/>
    </location>
</feature>
<dbReference type="NCBIfam" id="NF038128">
    <property type="entry name" value="choice_anch_J"/>
    <property type="match status" value="2"/>
</dbReference>
<evidence type="ECO:0000313" key="8">
    <source>
        <dbReference type="Proteomes" id="UP000029221"/>
    </source>
</evidence>
<evidence type="ECO:0000256" key="2">
    <source>
        <dbReference type="ARBA" id="ARBA00022737"/>
    </source>
</evidence>
<dbReference type="Gene3D" id="2.60.120.200">
    <property type="match status" value="4"/>
</dbReference>
<dbReference type="Gene3D" id="2.60.120.290">
    <property type="entry name" value="Spermadhesin, CUB domain"/>
    <property type="match status" value="1"/>
</dbReference>
<dbReference type="InterPro" id="IPR000859">
    <property type="entry name" value="CUB_dom"/>
</dbReference>
<feature type="domain" description="Fibronectin type-III" evidence="6">
    <location>
        <begin position="1138"/>
        <end position="1227"/>
    </location>
</feature>
<dbReference type="RefSeq" id="WP_042280377.1">
    <property type="nucleotide sequence ID" value="NZ_BBML01000010.1"/>
</dbReference>
<feature type="domain" description="Fibronectin type-III" evidence="6">
    <location>
        <begin position="1391"/>
        <end position="1481"/>
    </location>
</feature>
<dbReference type="InterPro" id="IPR000998">
    <property type="entry name" value="MAM_dom"/>
</dbReference>
<dbReference type="SMART" id="SM00060">
    <property type="entry name" value="FN3"/>
    <property type="match status" value="8"/>
</dbReference>
<dbReference type="SMART" id="SM00042">
    <property type="entry name" value="CUB"/>
    <property type="match status" value="1"/>
</dbReference>
<dbReference type="GO" id="GO:0004553">
    <property type="term" value="F:hydrolase activity, hydrolyzing O-glycosyl compounds"/>
    <property type="evidence" value="ECO:0007669"/>
    <property type="project" value="UniProtKB-ARBA"/>
</dbReference>
<proteinExistence type="predicted"/>
<reference evidence="7" key="1">
    <citation type="journal article" date="2014" name="Genome Announc.">
        <title>Draft Genome Sequences of Marine Flavobacterium Nonlabens Strains NR17, NR24, NR27, NR32, NR33, and Ara13.</title>
        <authorList>
            <person name="Nakanishi M."/>
            <person name="Meirelles P."/>
            <person name="Suzuki R."/>
            <person name="Takatani N."/>
            <person name="Mino S."/>
            <person name="Suda W."/>
            <person name="Oshima K."/>
            <person name="Hattori M."/>
            <person name="Ohkuma M."/>
            <person name="Hosokawa M."/>
            <person name="Miyashita K."/>
            <person name="Thompson F.L."/>
            <person name="Niwa A."/>
            <person name="Sawabe T."/>
            <person name="Sawabe T."/>
        </authorList>
    </citation>
    <scope>NUCLEOTIDE SEQUENCE [LARGE SCALE GENOMIC DNA]</scope>
    <source>
        <strain evidence="7">JCM 19294</strain>
    </source>
</reference>
<dbReference type="Pfam" id="PF07675">
    <property type="entry name" value="Cleaved_Adhesin"/>
    <property type="match status" value="2"/>
</dbReference>
<organism evidence="7 8">
    <name type="scientific">Nonlabens tegetincola</name>
    <dbReference type="NCBI Taxonomy" id="323273"/>
    <lineage>
        <taxon>Bacteria</taxon>
        <taxon>Pseudomonadati</taxon>
        <taxon>Bacteroidota</taxon>
        <taxon>Flavobacteriia</taxon>
        <taxon>Flavobacteriales</taxon>
        <taxon>Flavobacteriaceae</taxon>
        <taxon>Nonlabens</taxon>
    </lineage>
</organism>
<dbReference type="InterPro" id="IPR013783">
    <property type="entry name" value="Ig-like_fold"/>
</dbReference>
<dbReference type="SUPFAM" id="SSF49265">
    <property type="entry name" value="Fibronectin type III"/>
    <property type="match status" value="6"/>
</dbReference>
<evidence type="ECO:0000256" key="4">
    <source>
        <dbReference type="SAM" id="SignalP"/>
    </source>
</evidence>
<dbReference type="InterPro" id="IPR003961">
    <property type="entry name" value="FN3_dom"/>
</dbReference>
<dbReference type="CDD" id="cd00041">
    <property type="entry name" value="CUB"/>
    <property type="match status" value="1"/>
</dbReference>
<dbReference type="InterPro" id="IPR013320">
    <property type="entry name" value="ConA-like_dom_sf"/>
</dbReference>
<feature type="signal peptide" evidence="4">
    <location>
        <begin position="1"/>
        <end position="21"/>
    </location>
</feature>
<dbReference type="GO" id="GO:0016020">
    <property type="term" value="C:membrane"/>
    <property type="evidence" value="ECO:0007669"/>
    <property type="project" value="InterPro"/>
</dbReference>
<dbReference type="STRING" id="319236.BST91_06960"/>
<dbReference type="Pfam" id="PF00041">
    <property type="entry name" value="fn3"/>
    <property type="match status" value="3"/>
</dbReference>
<dbReference type="InterPro" id="IPR035914">
    <property type="entry name" value="Sperma_CUB_dom_sf"/>
</dbReference>
<dbReference type="CDD" id="cd06263">
    <property type="entry name" value="MAM"/>
    <property type="match status" value="2"/>
</dbReference>
<feature type="domain" description="Fibronectin type-III" evidence="6">
    <location>
        <begin position="325"/>
        <end position="420"/>
    </location>
</feature>
<dbReference type="SUPFAM" id="SSF49854">
    <property type="entry name" value="Spermadhesin, CUB domain"/>
    <property type="match status" value="1"/>
</dbReference>
<gene>
    <name evidence="7" type="ORF">JCM19294_912</name>
</gene>
<feature type="domain" description="Fibronectin type-III" evidence="6">
    <location>
        <begin position="133"/>
        <end position="224"/>
    </location>
</feature>
<dbReference type="InterPro" id="IPR036116">
    <property type="entry name" value="FN3_sf"/>
</dbReference>
<dbReference type="Gene3D" id="2.60.120.260">
    <property type="entry name" value="Galactose-binding domain-like"/>
    <property type="match status" value="1"/>
</dbReference>
<feature type="domain" description="MAM" evidence="5">
    <location>
        <begin position="427"/>
        <end position="608"/>
    </location>
</feature>
<dbReference type="Proteomes" id="UP000029221">
    <property type="component" value="Unassembled WGS sequence"/>
</dbReference>
<dbReference type="GO" id="GO:0005975">
    <property type="term" value="P:carbohydrate metabolic process"/>
    <property type="evidence" value="ECO:0007669"/>
    <property type="project" value="UniProtKB-ARBA"/>
</dbReference>
<evidence type="ECO:0000313" key="7">
    <source>
        <dbReference type="EMBL" id="GAK98278.1"/>
    </source>
</evidence>
<dbReference type="PANTHER" id="PTHR46708">
    <property type="entry name" value="TENASCIN"/>
    <property type="match status" value="1"/>
</dbReference>
<dbReference type="InterPro" id="IPR011628">
    <property type="entry name" value="Cleaved_adhesin"/>
</dbReference>
<feature type="domain" description="Fibronectin type-III" evidence="6">
    <location>
        <begin position="882"/>
        <end position="974"/>
    </location>
</feature>
<dbReference type="SMART" id="SM00137">
    <property type="entry name" value="MAM"/>
    <property type="match status" value="2"/>
</dbReference>
<protein>
    <submittedName>
        <fullName evidence="7">Uncharacterized protein</fullName>
    </submittedName>
</protein>
<feature type="domain" description="MAM" evidence="5">
    <location>
        <begin position="706"/>
        <end position="884"/>
    </location>
</feature>
<dbReference type="eggNOG" id="COG4935">
    <property type="taxonomic scope" value="Bacteria"/>
</dbReference>
<sequence>MKTKLLVLVAFLFSIVSYSQCDYVLELTDNLGNDWVSGANLAANTGVDVTVAGVTTTYQIQTGNAGTPVTETYNITVNTGDAVNVDYRPTSFPGDGTFRLLDSEGIVLYDAGFNNPGGTALYAAPASCPTCPVVTALVVNNAAADSIELGWTNGGSESEWEIEFGVSPYTVGSGGTVVSATSNPFTVPGLTSETTYDFYVRAVCTPGTDISNSQGPIQGTTTESCPAPGAFAPITESAFEIQFTWDARGNSNPTFNVNYAPTGTITTPGTGQGQQEQQFTAPLAIVSGLMSDTEYEFWVQIDCGNGDLSSWSGPYVATTAISCPVVTGLTTSNIQTTSADISWTAGGVETEWEVEWAVAGVITNPGTGQGTTVSPNPTTPSTSLSGLTDATVYEVYVRGICDPNLPDFSSWELVSFTSLCLPFSSPLAVDFETGFTPTTSTFPSAGDAFTNENCWEASSSANFVWVLAPGTLTASGGTGPAPSVTTGNYFYTEASSGTAGDTTTLVSPQVDLSGLTAPAVSFDYHMFGGDIGTLDVIVRTGGTDTNIFSISGEQQTSDTDPFESLILPLAAYAGQTVQVVFEATSAGTFEGDIAIDNVGFVEAPSCPRPLSLVVNSATSDSVELAWTNGGTETEWEIEYTAPGAGQGSGTVVTATTNPFTVSGLTDNTGYEFYIRAACSTTDFSTWTGPIGVQTLCLPFTAPAVIDFETGFTPTTNTFPGTADAFTSENCWEASSSGSFVWVLAPGTLTASSGTGPAPSITTGNYFYTEGSSGSAGDTTELVSPIYDLSALTVPAVSFDYHMFGGDIGTLELFIRAGGTDTSVFSISGEQQQADTDPFQNFLVSLNAFAGQSVQLVFVGTSAGTFEGDIAIDNIELLEAPACPTPFNFATVTNSSDSIEFSWTAGGSETEWEIEYTAPGAGQGSGTVVTATTNPFTVTGLTDNTEYDFYLRAICSTTDQSSWTANAVLARTACNAFSIPFTESFNSTSSTQDCWTVLDINGDGDQWQFDDTFAPSEGDESASMNTDFNGGVDDDYLISPAITLTGNERVRYDYRVRSANEPNDMEVLISTTGTNAADFTTQLLPVTQYSNTTYMTETIDLSAYSGDVYVAFRIPPNGTDGWVMYIDNVRFETIPSCNEPIAINTSNITTDAVDIDFTEQGTATSWEVEYGPAGFVLGTGTLVTVTTNPFTLTGLIDNTEYDVYIRSACPSGGFSPWSVSTSFRTSCNAFSVPFNETFDSSSATQGCWTVLDENGDGDQWDLDYSFNTFQGDEVAAMNTDFNGGVDDDYLISPAITLTGGQRLIYQYRVQSANEPNDMEVLLSTTGNAAADFTNTIVPVNLYSNTTYQEQVVDLSSFTGDVYIAWRVPPNGTDGWRMYIDDVVIEDIPSCPEVSAITIGNITATGAEVSWTNGGSETEWDIEVVPAGTTPTGTPTDAGVTTNPYTLSMLTSGTDYDVYVRAVCSVGNTSPYEGPVTFTTSAVCGDTIYDTGGATGDYSNGENYTITYVPDVATNIVELDFTLVDLENCCDTLTIYDGLDTSAPVLEADLENPAVFQGLNTDGAIIIEFTSDGSVTAAGWEANYNCIPRPSCVNISNIVLDSSTASSLTVSWTDNNIPVSTAWEVVVLPQGSAAPVAGTSNATSIPYTESGLSADTEYDVYVRADCDTNFIGPVTFRTDCSPVTSYPYAADMSQNAPNNCWDEAGSGDITSGPSNFGASDWRDGRAYTDINGNVINSNAMNLYQSVDQEWLISEDFDLSGTSNDELVIEVAVTNWTFSGTSTAADTDTMGSDDQVDLMVSTDNGATWSSIFTWTLANQPAVTGTRETIDISAYTGITRFAIYATDGAVDDTEDYDFHVGVFEIDASASVDNTQELGFTYYPNPTVDIVNISAVNTIDSIVVTNLSGQQVVSYKPASQNAVVDLSTYSTGMYLLQVSSNGATKTVRVIKE</sequence>
<dbReference type="CDD" id="cd00063">
    <property type="entry name" value="FN3"/>
    <property type="match status" value="5"/>
</dbReference>
<dbReference type="Gene3D" id="2.60.40.10">
    <property type="entry name" value="Immunoglobulins"/>
    <property type="match status" value="8"/>
</dbReference>
<keyword evidence="1 4" id="KW-0732">Signal</keyword>
<evidence type="ECO:0000259" key="6">
    <source>
        <dbReference type="PROSITE" id="PS50853"/>
    </source>
</evidence>
<dbReference type="InterPro" id="IPR050991">
    <property type="entry name" value="ECM_Regulatory_Proteins"/>
</dbReference>